<proteinExistence type="predicted"/>
<dbReference type="EMBL" id="BSPK01000058">
    <property type="protein sequence ID" value="GLS64902.1"/>
    <property type="molecule type" value="Genomic_DNA"/>
</dbReference>
<dbReference type="RefSeq" id="WP_147025280.1">
    <property type="nucleotide sequence ID" value="NZ_BJZU01000027.1"/>
</dbReference>
<dbReference type="AlphaFoldDB" id="A0A512J0X2"/>
<name>A0A512J0X2_9HYPH</name>
<evidence type="ECO:0000313" key="4">
    <source>
        <dbReference type="Proteomes" id="UP001156856"/>
    </source>
</evidence>
<dbReference type="Proteomes" id="UP000321960">
    <property type="component" value="Unassembled WGS sequence"/>
</dbReference>
<evidence type="ECO:0000313" key="1">
    <source>
        <dbReference type="EMBL" id="GEP03575.1"/>
    </source>
</evidence>
<reference evidence="4" key="2">
    <citation type="journal article" date="2019" name="Int. J. Syst. Evol. Microbiol.">
        <title>The Global Catalogue of Microorganisms (GCM) 10K type strain sequencing project: providing services to taxonomists for standard genome sequencing and annotation.</title>
        <authorList>
            <consortium name="The Broad Institute Genomics Platform"/>
            <consortium name="The Broad Institute Genome Sequencing Center for Infectious Disease"/>
            <person name="Wu L."/>
            <person name="Ma J."/>
        </authorList>
    </citation>
    <scope>NUCLEOTIDE SEQUENCE [LARGE SCALE GENOMIC DNA]</scope>
    <source>
        <strain evidence="4">NBRC 107715</strain>
    </source>
</reference>
<organism evidence="1 3">
    <name type="scientific">Methylobacterium oxalidis</name>
    <dbReference type="NCBI Taxonomy" id="944322"/>
    <lineage>
        <taxon>Bacteria</taxon>
        <taxon>Pseudomonadati</taxon>
        <taxon>Pseudomonadota</taxon>
        <taxon>Alphaproteobacteria</taxon>
        <taxon>Hyphomicrobiales</taxon>
        <taxon>Methylobacteriaceae</taxon>
        <taxon>Methylobacterium</taxon>
    </lineage>
</organism>
<protein>
    <submittedName>
        <fullName evidence="1">Uncharacterized protein</fullName>
    </submittedName>
</protein>
<gene>
    <name evidence="2" type="ORF">GCM10007888_32830</name>
    <name evidence="1" type="ORF">MOX02_16130</name>
</gene>
<dbReference type="EMBL" id="BJZU01000027">
    <property type="protein sequence ID" value="GEP03575.1"/>
    <property type="molecule type" value="Genomic_DNA"/>
</dbReference>
<comment type="caution">
    <text evidence="1">The sequence shown here is derived from an EMBL/GenBank/DDBJ whole genome shotgun (WGS) entry which is preliminary data.</text>
</comment>
<dbReference type="OrthoDB" id="7999057at2"/>
<evidence type="ECO:0000313" key="2">
    <source>
        <dbReference type="EMBL" id="GLS64902.1"/>
    </source>
</evidence>
<accession>A0A512J0X2</accession>
<reference evidence="2" key="1">
    <citation type="journal article" date="2014" name="Int. J. Syst. Evol. Microbiol.">
        <title>Complete genome of a new Firmicutes species belonging to the dominant human colonic microbiota ('Ruminococcus bicirculans') reveals two chromosomes and a selective capacity to utilize plant glucans.</title>
        <authorList>
            <consortium name="NISC Comparative Sequencing Program"/>
            <person name="Wegmann U."/>
            <person name="Louis P."/>
            <person name="Goesmann A."/>
            <person name="Henrissat B."/>
            <person name="Duncan S.H."/>
            <person name="Flint H.J."/>
        </authorList>
    </citation>
    <scope>NUCLEOTIDE SEQUENCE</scope>
    <source>
        <strain evidence="2">NBRC 107715</strain>
    </source>
</reference>
<reference evidence="2" key="4">
    <citation type="submission" date="2023-01" db="EMBL/GenBank/DDBJ databases">
        <title>Draft genome sequence of Methylobacterium oxalidis strain NBRC 107715.</title>
        <authorList>
            <person name="Sun Q."/>
            <person name="Mori K."/>
        </authorList>
    </citation>
    <scope>NUCLEOTIDE SEQUENCE</scope>
    <source>
        <strain evidence="2">NBRC 107715</strain>
    </source>
</reference>
<dbReference type="Proteomes" id="UP001156856">
    <property type="component" value="Unassembled WGS sequence"/>
</dbReference>
<sequence>MLRRYSSTNLNASGPGPGGTDDLIVGIRRLVRHRGYERDKIVSALLKQFLPKIGGAAWAGEAALRRDLVAARLDEKAIAYLVACAGGELQMAHERSVG</sequence>
<reference evidence="1 3" key="3">
    <citation type="submission" date="2019-07" db="EMBL/GenBank/DDBJ databases">
        <title>Whole genome shotgun sequence of Methylobacterium oxalidis NBRC 107715.</title>
        <authorList>
            <person name="Hosoyama A."/>
            <person name="Uohara A."/>
            <person name="Ohji S."/>
            <person name="Ichikawa N."/>
        </authorList>
    </citation>
    <scope>NUCLEOTIDE SEQUENCE [LARGE SCALE GENOMIC DNA]</scope>
    <source>
        <strain evidence="1 3">NBRC 107715</strain>
    </source>
</reference>
<evidence type="ECO:0000313" key="3">
    <source>
        <dbReference type="Proteomes" id="UP000321960"/>
    </source>
</evidence>
<keyword evidence="4" id="KW-1185">Reference proteome</keyword>